<feature type="domain" description="Histidine kinase/HSP90-like ATPase" evidence="3">
    <location>
        <begin position="21"/>
        <end position="152"/>
    </location>
</feature>
<dbReference type="EMBL" id="BNBF01000005">
    <property type="protein sequence ID" value="GHG43754.1"/>
    <property type="molecule type" value="Genomic_DNA"/>
</dbReference>
<sequence length="182" mass="19420">MNRTEQPAPATPVHSCFTLRFSSTPRGARLARRLCGERLDSWGVPYGSEGHDVLSLLVSELATNAVTHGHVTGRDFRVRLRAHSAPAATSLTVRVEVTDTRGDRLPEPAPAPATDPAADSALTSGRGLLVVEALADRWGCAPRPDGPGKTVWAEYSVATVARNRAAVPRPTTAGRSVRGLRR</sequence>
<evidence type="ECO:0000313" key="4">
    <source>
        <dbReference type="EMBL" id="GHG43754.1"/>
    </source>
</evidence>
<keyword evidence="1" id="KW-0723">Serine/threonine-protein kinase</keyword>
<dbReference type="InterPro" id="IPR003594">
    <property type="entry name" value="HATPase_dom"/>
</dbReference>
<keyword evidence="1" id="KW-0808">Transferase</keyword>
<dbReference type="RefSeq" id="WP_189980432.1">
    <property type="nucleotide sequence ID" value="NZ_BNBF01000005.1"/>
</dbReference>
<gene>
    <name evidence="4" type="ORF">GCM10018980_20860</name>
</gene>
<dbReference type="InterPro" id="IPR050267">
    <property type="entry name" value="Anti-sigma-factor_SerPK"/>
</dbReference>
<reference evidence="5" key="1">
    <citation type="journal article" date="2019" name="Int. J. Syst. Evol. Microbiol.">
        <title>The Global Catalogue of Microorganisms (GCM) 10K type strain sequencing project: providing services to taxonomists for standard genome sequencing and annotation.</title>
        <authorList>
            <consortium name="The Broad Institute Genomics Platform"/>
            <consortium name="The Broad Institute Genome Sequencing Center for Infectious Disease"/>
            <person name="Wu L."/>
            <person name="Ma J."/>
        </authorList>
    </citation>
    <scope>NUCLEOTIDE SEQUENCE [LARGE SCALE GENOMIC DNA]</scope>
    <source>
        <strain evidence="5">JCM 4253</strain>
    </source>
</reference>
<evidence type="ECO:0000313" key="5">
    <source>
        <dbReference type="Proteomes" id="UP000619355"/>
    </source>
</evidence>
<keyword evidence="5" id="KW-1185">Reference proteome</keyword>
<accession>A0A919C2W9</accession>
<comment type="caution">
    <text evidence="4">The sequence shown here is derived from an EMBL/GenBank/DDBJ whole genome shotgun (WGS) entry which is preliminary data.</text>
</comment>
<evidence type="ECO:0000256" key="1">
    <source>
        <dbReference type="ARBA" id="ARBA00022527"/>
    </source>
</evidence>
<feature type="region of interest" description="Disordered" evidence="2">
    <location>
        <begin position="99"/>
        <end position="121"/>
    </location>
</feature>
<dbReference type="Proteomes" id="UP000619355">
    <property type="component" value="Unassembled WGS sequence"/>
</dbReference>
<dbReference type="GO" id="GO:0004674">
    <property type="term" value="F:protein serine/threonine kinase activity"/>
    <property type="evidence" value="ECO:0007669"/>
    <property type="project" value="UniProtKB-KW"/>
</dbReference>
<protein>
    <recommendedName>
        <fullName evidence="3">Histidine kinase/HSP90-like ATPase domain-containing protein</fullName>
    </recommendedName>
</protein>
<dbReference type="InterPro" id="IPR036890">
    <property type="entry name" value="HATPase_C_sf"/>
</dbReference>
<keyword evidence="1" id="KW-0418">Kinase</keyword>
<dbReference type="Gene3D" id="3.30.565.10">
    <property type="entry name" value="Histidine kinase-like ATPase, C-terminal domain"/>
    <property type="match status" value="1"/>
</dbReference>
<dbReference type="Pfam" id="PF13581">
    <property type="entry name" value="HATPase_c_2"/>
    <property type="match status" value="1"/>
</dbReference>
<evidence type="ECO:0000256" key="2">
    <source>
        <dbReference type="SAM" id="MobiDB-lite"/>
    </source>
</evidence>
<name>A0A919C2W9_9ACTN</name>
<dbReference type="CDD" id="cd16936">
    <property type="entry name" value="HATPase_RsbW-like"/>
    <property type="match status" value="1"/>
</dbReference>
<proteinExistence type="predicted"/>
<dbReference type="PANTHER" id="PTHR35526">
    <property type="entry name" value="ANTI-SIGMA-F FACTOR RSBW-RELATED"/>
    <property type="match status" value="1"/>
</dbReference>
<dbReference type="AlphaFoldDB" id="A0A919C2W9"/>
<dbReference type="PANTHER" id="PTHR35526:SF3">
    <property type="entry name" value="ANTI-SIGMA-F FACTOR RSBW"/>
    <property type="match status" value="1"/>
</dbReference>
<evidence type="ECO:0000259" key="3">
    <source>
        <dbReference type="Pfam" id="PF13581"/>
    </source>
</evidence>
<organism evidence="4 5">
    <name type="scientific">Streptomyces capoamus</name>
    <dbReference type="NCBI Taxonomy" id="68183"/>
    <lineage>
        <taxon>Bacteria</taxon>
        <taxon>Bacillati</taxon>
        <taxon>Actinomycetota</taxon>
        <taxon>Actinomycetes</taxon>
        <taxon>Kitasatosporales</taxon>
        <taxon>Streptomycetaceae</taxon>
        <taxon>Streptomyces</taxon>
    </lineage>
</organism>